<name>A0ABR4MVZ9_9FUNG</name>
<feature type="compositionally biased region" description="Polar residues" evidence="3">
    <location>
        <begin position="104"/>
        <end position="113"/>
    </location>
</feature>
<protein>
    <recommendedName>
        <fullName evidence="4">Phosphatidylinositol N-acetylglucosaminyltransferase subunit H conserved domain-containing protein</fullName>
    </recommendedName>
</protein>
<comment type="similarity">
    <text evidence="2">Belongs to the PIGH family.</text>
</comment>
<evidence type="ECO:0000313" key="5">
    <source>
        <dbReference type="EMBL" id="KAL2911439.1"/>
    </source>
</evidence>
<evidence type="ECO:0000256" key="1">
    <source>
        <dbReference type="ARBA" id="ARBA00004687"/>
    </source>
</evidence>
<dbReference type="InterPro" id="IPR044215">
    <property type="entry name" value="PIG-H"/>
</dbReference>
<keyword evidence="6" id="KW-1185">Reference proteome</keyword>
<gene>
    <name evidence="5" type="ORF">HK105_209090</name>
</gene>
<organism evidence="5 6">
    <name type="scientific">Polyrhizophydium stewartii</name>
    <dbReference type="NCBI Taxonomy" id="2732419"/>
    <lineage>
        <taxon>Eukaryota</taxon>
        <taxon>Fungi</taxon>
        <taxon>Fungi incertae sedis</taxon>
        <taxon>Chytridiomycota</taxon>
        <taxon>Chytridiomycota incertae sedis</taxon>
        <taxon>Chytridiomycetes</taxon>
        <taxon>Rhizophydiales</taxon>
        <taxon>Rhizophydiales incertae sedis</taxon>
        <taxon>Polyrhizophydium</taxon>
    </lineage>
</organism>
<reference evidence="5 6" key="1">
    <citation type="submission" date="2023-09" db="EMBL/GenBank/DDBJ databases">
        <title>Pangenome analysis of Batrachochytrium dendrobatidis and related Chytrids.</title>
        <authorList>
            <person name="Yacoub M.N."/>
            <person name="Stajich J.E."/>
            <person name="James T.Y."/>
        </authorList>
    </citation>
    <scope>NUCLEOTIDE SEQUENCE [LARGE SCALE GENOMIC DNA]</scope>
    <source>
        <strain evidence="5 6">JEL0888</strain>
    </source>
</reference>
<dbReference type="PANTHER" id="PTHR15231">
    <property type="entry name" value="PHOSPHATIDYLINOSITOL N-ACETYLGLUCOSAMINYLTRANSFERASE SUBUNIT H"/>
    <property type="match status" value="1"/>
</dbReference>
<comment type="caution">
    <text evidence="5">The sequence shown here is derived from an EMBL/GenBank/DDBJ whole genome shotgun (WGS) entry which is preliminary data.</text>
</comment>
<feature type="region of interest" description="Disordered" evidence="3">
    <location>
        <begin position="55"/>
        <end position="114"/>
    </location>
</feature>
<evidence type="ECO:0000313" key="6">
    <source>
        <dbReference type="Proteomes" id="UP001527925"/>
    </source>
</evidence>
<evidence type="ECO:0000259" key="4">
    <source>
        <dbReference type="Pfam" id="PF10181"/>
    </source>
</evidence>
<sequence length="292" mass="30737">MARVELDETIHGDGLREFTVRAPRSSALAKLLDSALLVAACACLLLAAACAPAPTSPTSISPSSSPSSPSSSHHRTPPVGDERIPRAQQPQPQLPARSAPASTAAHTLSSEHASQPPRCAMLAAQLPLVGALAPAWSLVPPPLAADGHRGAPTSGGADGWIRVAVHIPPVAAPVAAALTGVHMRLGLLLVLLVRAITKSQQVTSESVLVFREMGVQLRTTFWGGHTRTRFIPASQIAGVVINEGITMLQVKFYLALVVDGESSMVVAFPSTLPRLHILERVYVHLRETLVQL</sequence>
<evidence type="ECO:0000256" key="3">
    <source>
        <dbReference type="SAM" id="MobiDB-lite"/>
    </source>
</evidence>
<dbReference type="InterPro" id="IPR019328">
    <property type="entry name" value="PIGH-H_dom"/>
</dbReference>
<dbReference type="Pfam" id="PF10181">
    <property type="entry name" value="PIG-H"/>
    <property type="match status" value="1"/>
</dbReference>
<dbReference type="Proteomes" id="UP001527925">
    <property type="component" value="Unassembled WGS sequence"/>
</dbReference>
<feature type="domain" description="Phosphatidylinositol N-acetylglucosaminyltransferase subunit H conserved" evidence="4">
    <location>
        <begin position="206"/>
        <end position="269"/>
    </location>
</feature>
<dbReference type="EMBL" id="JADGIZ020000109">
    <property type="protein sequence ID" value="KAL2911439.1"/>
    <property type="molecule type" value="Genomic_DNA"/>
</dbReference>
<feature type="compositionally biased region" description="Low complexity" evidence="3">
    <location>
        <begin position="55"/>
        <end position="71"/>
    </location>
</feature>
<dbReference type="PANTHER" id="PTHR15231:SF1">
    <property type="entry name" value="PHOSPHATIDYLINOSITOL N-ACETYLGLUCOSAMINYLTRANSFERASE SUBUNIT H"/>
    <property type="match status" value="1"/>
</dbReference>
<comment type="pathway">
    <text evidence="1">Glycolipid biosynthesis; glycosylphosphatidylinositol-anchor biosynthesis.</text>
</comment>
<accession>A0ABR4MVZ9</accession>
<feature type="compositionally biased region" description="Low complexity" evidence="3">
    <location>
        <begin position="86"/>
        <end position="102"/>
    </location>
</feature>
<proteinExistence type="inferred from homology"/>
<evidence type="ECO:0000256" key="2">
    <source>
        <dbReference type="ARBA" id="ARBA00009610"/>
    </source>
</evidence>